<dbReference type="SUPFAM" id="SSF103473">
    <property type="entry name" value="MFS general substrate transporter"/>
    <property type="match status" value="1"/>
</dbReference>
<keyword evidence="2 4" id="KW-1133">Transmembrane helix</keyword>
<evidence type="ECO:0000256" key="1">
    <source>
        <dbReference type="ARBA" id="ARBA00022692"/>
    </source>
</evidence>
<feature type="transmembrane region" description="Helical" evidence="4">
    <location>
        <begin position="381"/>
        <end position="401"/>
    </location>
</feature>
<evidence type="ECO:0000256" key="3">
    <source>
        <dbReference type="ARBA" id="ARBA00023136"/>
    </source>
</evidence>
<protein>
    <submittedName>
        <fullName evidence="6">MFS transporter</fullName>
    </submittedName>
</protein>
<comment type="caution">
    <text evidence="6">The sequence shown here is derived from an EMBL/GenBank/DDBJ whole genome shotgun (WGS) entry which is preliminary data.</text>
</comment>
<evidence type="ECO:0000313" key="6">
    <source>
        <dbReference type="EMBL" id="RQM36971.1"/>
    </source>
</evidence>
<feature type="transmembrane region" description="Helical" evidence="4">
    <location>
        <begin position="320"/>
        <end position="342"/>
    </location>
</feature>
<feature type="transmembrane region" description="Helical" evidence="4">
    <location>
        <begin position="296"/>
        <end position="314"/>
    </location>
</feature>
<dbReference type="AlphaFoldDB" id="A0A3N6SEC3"/>
<dbReference type="Proteomes" id="UP000279457">
    <property type="component" value="Unassembled WGS sequence"/>
</dbReference>
<feature type="transmembrane region" description="Helical" evidence="4">
    <location>
        <begin position="79"/>
        <end position="98"/>
    </location>
</feature>
<dbReference type="RefSeq" id="WP_124234299.1">
    <property type="nucleotide sequence ID" value="NZ_RHHM01000015.1"/>
</dbReference>
<evidence type="ECO:0000256" key="4">
    <source>
        <dbReference type="SAM" id="Phobius"/>
    </source>
</evidence>
<feature type="transmembrane region" description="Helical" evidence="4">
    <location>
        <begin position="138"/>
        <end position="158"/>
    </location>
</feature>
<reference evidence="6 7" key="1">
    <citation type="submission" date="2018-10" db="EMBL/GenBank/DDBJ databases">
        <title>Draft genome sequence for the type isolate of Erwinia psidii, agent causal of bacterial blight in guava (Psidium guajava) and wilt and die-back of Eucalyptus spp.</title>
        <authorList>
            <person name="Hermenegildo P.S."/>
            <person name="Santos S.A."/>
            <person name="Guimaraes L.M.S."/>
            <person name="Vidigal P.M.P."/>
            <person name="Pereira I.C."/>
            <person name="Badel J.L."/>
            <person name="Alfenas-Zerbini P."/>
            <person name="Ferreira M.A.S.V."/>
            <person name="Alfenas A.C."/>
        </authorList>
    </citation>
    <scope>NUCLEOTIDE SEQUENCE [LARGE SCALE GENOMIC DNA]</scope>
    <source>
        <strain evidence="6 7">IBSBF 435</strain>
    </source>
</reference>
<keyword evidence="7" id="KW-1185">Reference proteome</keyword>
<keyword evidence="3 4" id="KW-0472">Membrane</keyword>
<dbReference type="PANTHER" id="PTHR11360:SF290">
    <property type="entry name" value="MONOCARBOXYLATE MFS PERMEASE"/>
    <property type="match status" value="1"/>
</dbReference>
<keyword evidence="1 4" id="KW-0812">Transmembrane</keyword>
<gene>
    <name evidence="6" type="ORF">EB241_17485</name>
</gene>
<dbReference type="EMBL" id="RHHM01000015">
    <property type="protein sequence ID" value="RQM36971.1"/>
    <property type="molecule type" value="Genomic_DNA"/>
</dbReference>
<dbReference type="InterPro" id="IPR050327">
    <property type="entry name" value="Proton-linked_MCT"/>
</dbReference>
<feature type="transmembrane region" description="Helical" evidence="4">
    <location>
        <begin position="45"/>
        <end position="67"/>
    </location>
</feature>
<feature type="transmembrane region" description="Helical" evidence="4">
    <location>
        <begin position="12"/>
        <end position="39"/>
    </location>
</feature>
<sequence>MGYNPGKIYCWSVLIVFSLLFFIITATTFTSLGVVLPAMVQEFNWSWASAGLGFSLLGLACGLSSYLPAITIRHYGVRMTLFIGGIILATGFACLYALHTLQVYFIATIMLGIGFSFVATVPGTFVLSRLFQRQTLTFGIYFFVGGLGGVVGPFLYFLSVGVWHSWRMHWAISGISIVVMLAITIITMKENATEQAHSESISKHPLRHQNAAKPDVQQTWSVTEAFKTWQFYVIAAAYTSFLLCDITVNSFAVTQICEQGYSATFAGSLLSIQALINAFSRVGGGILGEFVRSKKLLLISLSFIIVGMLAISQANSSLALFLFTVGIGVGSGIIFLASSVLLTEYYGRQPYLELFSVMNLISTIACFGPLLAGMIKDIGGTFSSAFLIYAVVPLVIFLLVIPMKRPQKTINTHNSVISE</sequence>
<dbReference type="InterPro" id="IPR036259">
    <property type="entry name" value="MFS_trans_sf"/>
</dbReference>
<name>A0A3N6SEC3_9GAMM</name>
<feature type="domain" description="Major facilitator superfamily (MFS) profile" evidence="5">
    <location>
        <begin position="14"/>
        <end position="408"/>
    </location>
</feature>
<dbReference type="InterPro" id="IPR011701">
    <property type="entry name" value="MFS"/>
</dbReference>
<evidence type="ECO:0000259" key="5">
    <source>
        <dbReference type="PROSITE" id="PS50850"/>
    </source>
</evidence>
<dbReference type="PANTHER" id="PTHR11360">
    <property type="entry name" value="MONOCARBOXYLATE TRANSPORTER"/>
    <property type="match status" value="1"/>
</dbReference>
<dbReference type="Pfam" id="PF07690">
    <property type="entry name" value="MFS_1"/>
    <property type="match status" value="2"/>
</dbReference>
<evidence type="ECO:0000256" key="2">
    <source>
        <dbReference type="ARBA" id="ARBA00022989"/>
    </source>
</evidence>
<feature type="transmembrane region" description="Helical" evidence="4">
    <location>
        <begin position="104"/>
        <end position="126"/>
    </location>
</feature>
<dbReference type="Gene3D" id="1.20.1250.20">
    <property type="entry name" value="MFS general substrate transporter like domains"/>
    <property type="match status" value="2"/>
</dbReference>
<evidence type="ECO:0000313" key="7">
    <source>
        <dbReference type="Proteomes" id="UP000279457"/>
    </source>
</evidence>
<dbReference type="GO" id="GO:0022857">
    <property type="term" value="F:transmembrane transporter activity"/>
    <property type="evidence" value="ECO:0007669"/>
    <property type="project" value="InterPro"/>
</dbReference>
<proteinExistence type="predicted"/>
<feature type="transmembrane region" description="Helical" evidence="4">
    <location>
        <begin position="354"/>
        <end position="375"/>
    </location>
</feature>
<accession>A0A3N6SEC3</accession>
<dbReference type="OrthoDB" id="7626798at2"/>
<dbReference type="PROSITE" id="PS50850">
    <property type="entry name" value="MFS"/>
    <property type="match status" value="1"/>
</dbReference>
<organism evidence="6 7">
    <name type="scientific">Erwinia psidii</name>
    <dbReference type="NCBI Taxonomy" id="69224"/>
    <lineage>
        <taxon>Bacteria</taxon>
        <taxon>Pseudomonadati</taxon>
        <taxon>Pseudomonadota</taxon>
        <taxon>Gammaproteobacteria</taxon>
        <taxon>Enterobacterales</taxon>
        <taxon>Erwiniaceae</taxon>
        <taxon>Erwinia</taxon>
    </lineage>
</organism>
<dbReference type="InterPro" id="IPR020846">
    <property type="entry name" value="MFS_dom"/>
</dbReference>
<feature type="transmembrane region" description="Helical" evidence="4">
    <location>
        <begin position="170"/>
        <end position="188"/>
    </location>
</feature>